<organism evidence="1 2">
    <name type="scientific">Candidatus Dojkabacteria bacterium</name>
    <dbReference type="NCBI Taxonomy" id="2099670"/>
    <lineage>
        <taxon>Bacteria</taxon>
        <taxon>Candidatus Dojkabacteria</taxon>
    </lineage>
</organism>
<name>A0A5C7JBZ3_9BACT</name>
<comment type="caution">
    <text evidence="1">The sequence shown here is derived from an EMBL/GenBank/DDBJ whole genome shotgun (WGS) entry which is preliminary data.</text>
</comment>
<protein>
    <submittedName>
        <fullName evidence="1">Uncharacterized protein</fullName>
    </submittedName>
</protein>
<accession>A0A5C7JBZ3</accession>
<dbReference type="EMBL" id="SSDS01000007">
    <property type="protein sequence ID" value="TXG78748.1"/>
    <property type="molecule type" value="Genomic_DNA"/>
</dbReference>
<evidence type="ECO:0000313" key="2">
    <source>
        <dbReference type="Proteomes" id="UP000321026"/>
    </source>
</evidence>
<gene>
    <name evidence="1" type="ORF">E6Q11_00420</name>
</gene>
<proteinExistence type="predicted"/>
<dbReference type="Proteomes" id="UP000321026">
    <property type="component" value="Unassembled WGS sequence"/>
</dbReference>
<evidence type="ECO:0000313" key="1">
    <source>
        <dbReference type="EMBL" id="TXG78748.1"/>
    </source>
</evidence>
<dbReference type="AlphaFoldDB" id="A0A5C7JBZ3"/>
<reference evidence="1 2" key="1">
    <citation type="submission" date="2018-09" db="EMBL/GenBank/DDBJ databases">
        <title>Metagenome Assembled Genomes from an Advanced Water Purification Facility.</title>
        <authorList>
            <person name="Stamps B.W."/>
            <person name="Spear J.R."/>
        </authorList>
    </citation>
    <scope>NUCLEOTIDE SEQUENCE [LARGE SCALE GENOMIC DNA]</scope>
    <source>
        <strain evidence="1">Bin_63_2</strain>
    </source>
</reference>
<sequence length="495" mass="52319">MKPTNIDEPGCSPMSSNCVIWQGPNLPCIKLCKGDTVSIVVYKLAVELCKLIDMFKIDQYTLTCLNVGACGPKDFQALIQLLIDRICVLENITPGTPGNAVGCPDCVVNIAECFYYQNQMGDMVTTMQLLDYVTAIGNRICSLASQILTMQAILTNHETRITNLENAPTPVAVLPKVTPVCVTPQPGISQDMNVVLSALEIEFCELIGATGGAIDIYAAITQQCPDLSNSPQLTGSGVMGTIPGWSTTVGNLANAITNLWLTICDIRSAILNIQNTCCPNNCDGVNVLFHAVLTDPTTLKLYFSGTIPVGFAECNPSGTVFVISDQSGGTITITVPVGANLNNMAGYTIDLTSTPLNTAENLTVTASAFCLTDGTSQCQSTLQYIVVNTALCPVLQITPGETTISYQYGWISGPVSIDVQVWDQTQTVMIASQVTGVGGPGTYNGVFSGLTAGMQYNVRCVITSGDTTTPCPFVPTTTIPAPCLPATSLVATIDL</sequence>